<evidence type="ECO:0000256" key="2">
    <source>
        <dbReference type="ARBA" id="ARBA00022801"/>
    </source>
</evidence>
<evidence type="ECO:0000259" key="5">
    <source>
        <dbReference type="PROSITE" id="PS00125"/>
    </source>
</evidence>
<dbReference type="OrthoDB" id="1930084at2759"/>
<comment type="caution">
    <text evidence="6">The sequence shown here is derived from an EMBL/GenBank/DDBJ whole genome shotgun (WGS) entry which is preliminary data.</text>
</comment>
<dbReference type="InterPro" id="IPR047129">
    <property type="entry name" value="PPA2-like"/>
</dbReference>
<dbReference type="GO" id="GO:0046872">
    <property type="term" value="F:metal ion binding"/>
    <property type="evidence" value="ECO:0007669"/>
    <property type="project" value="UniProtKB-KW"/>
</dbReference>
<evidence type="ECO:0000256" key="4">
    <source>
        <dbReference type="RuleBase" id="RU004273"/>
    </source>
</evidence>
<keyword evidence="2 4" id="KW-0378">Hydrolase</keyword>
<dbReference type="SMART" id="SM00156">
    <property type="entry name" value="PP2Ac"/>
    <property type="match status" value="1"/>
</dbReference>
<dbReference type="InterPro" id="IPR006186">
    <property type="entry name" value="Ser/Thr-sp_prot-phosphatase"/>
</dbReference>
<keyword evidence="1" id="KW-0479">Metal-binding</keyword>
<gene>
    <name evidence="6" type="ORF">GMRT_13081</name>
</gene>
<evidence type="ECO:0000313" key="7">
    <source>
        <dbReference type="Proteomes" id="UP000315496"/>
    </source>
</evidence>
<accession>A0A4Z1TCR4</accession>
<dbReference type="SUPFAM" id="SSF56300">
    <property type="entry name" value="Metallo-dependent phosphatases"/>
    <property type="match status" value="1"/>
</dbReference>
<dbReference type="Gene3D" id="3.60.21.10">
    <property type="match status" value="1"/>
</dbReference>
<sequence>MDIDNILGRLKRCELPTELEAEELAYKAKELFQKEPNVLQVKSPVTIVGDIHGQFYDLRELFSIGGAIPDVHYLFMGDYVDRGYFSVETFMLLVAYKIKYPMRLSLLRGNHECRQITQTYGYNDECLRKYGSNRIWRLFCDVFDLLPISALVDDKVYCVHGGLSRHINAISDIAALSRIGEIPSDGPITDLLWSDPAEDANATGFSLSGRGAGSLFGGDVVESFIAANDLEFMARSHQLVMDGYQFKFNNLCLTLWSCPNYCYRSGNIAAILEFGYGSTYQFKIFEEAPASCRALPDRRCIPDYFL</sequence>
<dbReference type="GO" id="GO:0004722">
    <property type="term" value="F:protein serine/threonine phosphatase activity"/>
    <property type="evidence" value="ECO:0007669"/>
    <property type="project" value="UniProtKB-EC"/>
</dbReference>
<dbReference type="PROSITE" id="PS00125">
    <property type="entry name" value="SER_THR_PHOSPHATASE"/>
    <property type="match status" value="1"/>
</dbReference>
<reference evidence="6 7" key="1">
    <citation type="submission" date="2019-05" db="EMBL/GenBank/DDBJ databases">
        <title>The compact genome of Giardia muris reveals important steps in the evolution of intestinal protozoan parasites.</title>
        <authorList>
            <person name="Xu F."/>
            <person name="Jimenez-Gonzalez A."/>
            <person name="Einarsson E."/>
            <person name="Astvaldsson A."/>
            <person name="Peirasmaki D."/>
            <person name="Eckmann L."/>
            <person name="Andersson J.O."/>
            <person name="Svard S.G."/>
            <person name="Jerlstrom-Hultqvist J."/>
        </authorList>
    </citation>
    <scope>NUCLEOTIDE SEQUENCE [LARGE SCALE GENOMIC DNA]</scope>
    <source>
        <strain evidence="6 7">Roberts-Thomson</strain>
    </source>
</reference>
<dbReference type="PANTHER" id="PTHR45619">
    <property type="entry name" value="SERINE/THREONINE-PROTEIN PHOSPHATASE PP2A-RELATED"/>
    <property type="match status" value="1"/>
</dbReference>
<comment type="catalytic activity">
    <reaction evidence="4">
        <text>O-phospho-L-threonyl-[protein] + H2O = L-threonyl-[protein] + phosphate</text>
        <dbReference type="Rhea" id="RHEA:47004"/>
        <dbReference type="Rhea" id="RHEA-COMP:11060"/>
        <dbReference type="Rhea" id="RHEA-COMP:11605"/>
        <dbReference type="ChEBI" id="CHEBI:15377"/>
        <dbReference type="ChEBI" id="CHEBI:30013"/>
        <dbReference type="ChEBI" id="CHEBI:43474"/>
        <dbReference type="ChEBI" id="CHEBI:61977"/>
        <dbReference type="EC" id="3.1.3.16"/>
    </reaction>
</comment>
<keyword evidence="7" id="KW-1185">Reference proteome</keyword>
<evidence type="ECO:0000256" key="3">
    <source>
        <dbReference type="ARBA" id="ARBA00023211"/>
    </source>
</evidence>
<protein>
    <recommendedName>
        <fullName evidence="4">Serine/threonine-protein phosphatase</fullName>
        <ecNumber evidence="4">3.1.3.16</ecNumber>
    </recommendedName>
</protein>
<organism evidence="6 7">
    <name type="scientific">Giardia muris</name>
    <dbReference type="NCBI Taxonomy" id="5742"/>
    <lineage>
        <taxon>Eukaryota</taxon>
        <taxon>Metamonada</taxon>
        <taxon>Diplomonadida</taxon>
        <taxon>Hexamitidae</taxon>
        <taxon>Giardiinae</taxon>
        <taxon>Giardia</taxon>
    </lineage>
</organism>
<dbReference type="PRINTS" id="PR00114">
    <property type="entry name" value="STPHPHTASE"/>
</dbReference>
<dbReference type="InterPro" id="IPR029052">
    <property type="entry name" value="Metallo-depent_PP-like"/>
</dbReference>
<comment type="similarity">
    <text evidence="4">Belongs to the PPP phosphatase family.</text>
</comment>
<evidence type="ECO:0000256" key="1">
    <source>
        <dbReference type="ARBA" id="ARBA00022723"/>
    </source>
</evidence>
<dbReference type="AlphaFoldDB" id="A0A4Z1TCR4"/>
<name>A0A4Z1TCR4_GIAMU</name>
<dbReference type="InterPro" id="IPR004843">
    <property type="entry name" value="Calcineurin-like_PHP"/>
</dbReference>
<dbReference type="Proteomes" id="UP000315496">
    <property type="component" value="Chromosome 1"/>
</dbReference>
<keyword evidence="3" id="KW-0464">Manganese</keyword>
<dbReference type="EMBL" id="VDLU01000001">
    <property type="protein sequence ID" value="TNJ30379.1"/>
    <property type="molecule type" value="Genomic_DNA"/>
</dbReference>
<feature type="domain" description="Serine/threonine specific protein phosphatases" evidence="5">
    <location>
        <begin position="107"/>
        <end position="112"/>
    </location>
</feature>
<proteinExistence type="inferred from homology"/>
<dbReference type="Pfam" id="PF00149">
    <property type="entry name" value="Metallophos"/>
    <property type="match status" value="1"/>
</dbReference>
<evidence type="ECO:0000313" key="6">
    <source>
        <dbReference type="EMBL" id="TNJ30379.1"/>
    </source>
</evidence>
<dbReference type="VEuPathDB" id="GiardiaDB:GMRT_13081"/>
<dbReference type="EC" id="3.1.3.16" evidence="4"/>